<evidence type="ECO:0000313" key="3">
    <source>
        <dbReference type="Proteomes" id="UP000290243"/>
    </source>
</evidence>
<name>A0A449B468_9BACT</name>
<proteinExistence type="predicted"/>
<keyword evidence="1" id="KW-1133">Transmembrane helix</keyword>
<evidence type="ECO:0000256" key="1">
    <source>
        <dbReference type="SAM" id="Phobius"/>
    </source>
</evidence>
<evidence type="ECO:0000313" key="2">
    <source>
        <dbReference type="EMBL" id="VEU75369.1"/>
    </source>
</evidence>
<keyword evidence="1" id="KW-0812">Transmembrane</keyword>
<dbReference type="NCBIfam" id="NF045844">
    <property type="entry name" value="BC85_0335_fam"/>
    <property type="match status" value="1"/>
</dbReference>
<feature type="transmembrane region" description="Helical" evidence="1">
    <location>
        <begin position="28"/>
        <end position="49"/>
    </location>
</feature>
<keyword evidence="1" id="KW-0472">Membrane</keyword>
<keyword evidence="3" id="KW-1185">Reference proteome</keyword>
<dbReference type="OrthoDB" id="401200at2"/>
<dbReference type="EMBL" id="LR215037">
    <property type="protein sequence ID" value="VEU75369.1"/>
    <property type="molecule type" value="Genomic_DNA"/>
</dbReference>
<organism evidence="2 3">
    <name type="scientific">Mycoplasmopsis maculosa</name>
    <dbReference type="NCBI Taxonomy" id="114885"/>
    <lineage>
        <taxon>Bacteria</taxon>
        <taxon>Bacillati</taxon>
        <taxon>Mycoplasmatota</taxon>
        <taxon>Mycoplasmoidales</taxon>
        <taxon>Metamycoplasmataceae</taxon>
        <taxon>Mycoplasmopsis</taxon>
    </lineage>
</organism>
<dbReference type="AlphaFoldDB" id="A0A449B468"/>
<gene>
    <name evidence="2" type="ORF">NCTC10168_00287</name>
</gene>
<dbReference type="RefSeq" id="WP_129646431.1">
    <property type="nucleotide sequence ID" value="NZ_LR215037.1"/>
</dbReference>
<dbReference type="Proteomes" id="UP000290243">
    <property type="component" value="Chromosome"/>
</dbReference>
<reference evidence="2 3" key="1">
    <citation type="submission" date="2019-01" db="EMBL/GenBank/DDBJ databases">
        <authorList>
            <consortium name="Pathogen Informatics"/>
        </authorList>
    </citation>
    <scope>NUCLEOTIDE SEQUENCE [LARGE SCALE GENOMIC DNA]</scope>
    <source>
        <strain evidence="2 3">NCTC10168</strain>
    </source>
</reference>
<accession>A0A449B468</accession>
<sequence>MNNKILFSSLFSTEKANSSSLPAWAYWLLLSSAVIIGLFGSIWMIVTYIKVYKLKKKIDKDYKKAAEDAVIKIKGEKLPDINPKFKELFTKNILNDLDVFQLVNTAYLNEAKNILLVGNELEYSYSILRNMCVSEINLFRNSINSEIWNSAVLKQNDLFKNSPDFIDEEKFNKKNFKLIYFINSNYSSYEIYKNYYHKLEENGMIVVILNSENKSDLKLLTKELKNKKIRYEISKNKEKFLYIVNSN</sequence>
<dbReference type="KEGG" id="mmau:NCTC10168_00287"/>
<protein>
    <submittedName>
        <fullName evidence="2">Uncharacterized protein</fullName>
    </submittedName>
</protein>